<protein>
    <submittedName>
        <fullName evidence="2">Putative hydrolase</fullName>
    </submittedName>
</protein>
<sequence length="123" mass="14841">MWSRLLAIKNHREHRLRAEINRIHAQIRAQTGALEDIRRQRVESAQRWRKHSQKTCTGKADQLHQLRSELNHFYTADLQFQKEGERLQKEMEDSHKQRAELEEALKKCIKKQEKLQLVHPMEQ</sequence>
<accession>G2J8X9</accession>
<dbReference type="GO" id="GO:0016787">
    <property type="term" value="F:hydrolase activity"/>
    <property type="evidence" value="ECO:0007669"/>
    <property type="project" value="UniProtKB-KW"/>
</dbReference>
<dbReference type="Proteomes" id="UP000054051">
    <property type="component" value="Unassembled WGS sequence"/>
</dbReference>
<dbReference type="eggNOG" id="ENOG502ZI8Z">
    <property type="taxonomic scope" value="Bacteria"/>
</dbReference>
<feature type="coiled-coil region" evidence="1">
    <location>
        <begin position="84"/>
        <end position="118"/>
    </location>
</feature>
<gene>
    <name evidence="2" type="ORF">CAGGBEG34_210094</name>
</gene>
<reference evidence="2 3" key="1">
    <citation type="submission" date="2011-08" db="EMBL/GenBank/DDBJ databases">
        <title>The genome of the obligate endobacterium of an arbuscular mycorrhizal fungus reveals an interphylum network of nutritional interactions.</title>
        <authorList>
            <person name="Ghignone S."/>
            <person name="Salvioli A."/>
            <person name="Anca I."/>
            <person name="Lumini E."/>
            <person name="Ortu G."/>
            <person name="Petiti L."/>
            <person name="Cruveiller S."/>
            <person name="Bianciotto V."/>
            <person name="Piffanelli P."/>
            <person name="Lanfranco L."/>
            <person name="Bonfante P."/>
        </authorList>
    </citation>
    <scope>NUCLEOTIDE SEQUENCE [LARGE SCALE GENOMIC DNA]</scope>
    <source>
        <strain evidence="2 3">BEG34</strain>
    </source>
</reference>
<dbReference type="AlphaFoldDB" id="G2J8X9"/>
<dbReference type="RefSeq" id="WP_006682456.1">
    <property type="nucleotide sequence ID" value="NZ_CAFB01000038.1"/>
</dbReference>
<proteinExistence type="predicted"/>
<dbReference type="STRING" id="1070319.CAGGBEG34_210094"/>
<name>G2J8X9_9BURK</name>
<keyword evidence="3" id="KW-1185">Reference proteome</keyword>
<comment type="caution">
    <text evidence="2">The sequence shown here is derived from an EMBL/GenBank/DDBJ whole genome shotgun (WGS) entry which is preliminary data.</text>
</comment>
<evidence type="ECO:0000313" key="2">
    <source>
        <dbReference type="EMBL" id="CCD29226.1"/>
    </source>
</evidence>
<evidence type="ECO:0000256" key="1">
    <source>
        <dbReference type="SAM" id="Coils"/>
    </source>
</evidence>
<organism evidence="2 3">
    <name type="scientific">Candidatus Glomeribacter gigasporarum BEG34</name>
    <dbReference type="NCBI Taxonomy" id="1070319"/>
    <lineage>
        <taxon>Bacteria</taxon>
        <taxon>Pseudomonadati</taxon>
        <taxon>Pseudomonadota</taxon>
        <taxon>Betaproteobacteria</taxon>
        <taxon>Burkholderiales</taxon>
        <taxon>Burkholderiaceae</taxon>
        <taxon>Candidatus Glomeribacter</taxon>
    </lineage>
</organism>
<keyword evidence="2" id="KW-0378">Hydrolase</keyword>
<evidence type="ECO:0000313" key="3">
    <source>
        <dbReference type="Proteomes" id="UP000054051"/>
    </source>
</evidence>
<keyword evidence="1" id="KW-0175">Coiled coil</keyword>
<dbReference type="EMBL" id="CAFB01000038">
    <property type="protein sequence ID" value="CCD29226.1"/>
    <property type="molecule type" value="Genomic_DNA"/>
</dbReference>